<evidence type="ECO:0000313" key="2">
    <source>
        <dbReference type="EMBL" id="RWA10133.1"/>
    </source>
</evidence>
<evidence type="ECO:0000256" key="1">
    <source>
        <dbReference type="SAM" id="MobiDB-lite"/>
    </source>
</evidence>
<protein>
    <submittedName>
        <fullName evidence="2">Uncharacterized protein</fullName>
    </submittedName>
</protein>
<proteinExistence type="predicted"/>
<comment type="caution">
    <text evidence="2">The sequence shown here is derived from an EMBL/GenBank/DDBJ whole genome shotgun (WGS) entry which is preliminary data.</text>
</comment>
<gene>
    <name evidence="2" type="ORF">EKO27_g4986</name>
</gene>
<accession>A0A439D6W0</accession>
<sequence length="185" mass="20851">MSKLYLRRSDYTNTLSAATFIALPFLMPTTSSLDKRTDHDRYRKKKKNKRFGRALPPWPDFDDLTMAFLVGSTAPGLQRLAVPFASLLIAILGYGSQWLFATSPDLEPGPLTPTQTRIFNTLLVCLWWTYWRACTVDPGRYEFPRSSNKKGDGKAAAERSKREKDITIHSSEDEDNGGGDTLNDP</sequence>
<dbReference type="Proteomes" id="UP000286045">
    <property type="component" value="Unassembled WGS sequence"/>
</dbReference>
<name>A0A439D6W0_9PEZI</name>
<dbReference type="AlphaFoldDB" id="A0A439D6W0"/>
<feature type="compositionally biased region" description="Basic and acidic residues" evidence="1">
    <location>
        <begin position="142"/>
        <end position="171"/>
    </location>
</feature>
<organism evidence="2 3">
    <name type="scientific">Xylaria grammica</name>
    <dbReference type="NCBI Taxonomy" id="363999"/>
    <lineage>
        <taxon>Eukaryota</taxon>
        <taxon>Fungi</taxon>
        <taxon>Dikarya</taxon>
        <taxon>Ascomycota</taxon>
        <taxon>Pezizomycotina</taxon>
        <taxon>Sordariomycetes</taxon>
        <taxon>Xylariomycetidae</taxon>
        <taxon>Xylariales</taxon>
        <taxon>Xylariaceae</taxon>
        <taxon>Xylaria</taxon>
    </lineage>
</organism>
<keyword evidence="3" id="KW-1185">Reference proteome</keyword>
<reference evidence="2 3" key="1">
    <citation type="submission" date="2018-12" db="EMBL/GenBank/DDBJ databases">
        <title>Draft genome sequence of Xylaria grammica IHI A82.</title>
        <authorList>
            <person name="Buettner E."/>
            <person name="Kellner H."/>
        </authorList>
    </citation>
    <scope>NUCLEOTIDE SEQUENCE [LARGE SCALE GENOMIC DNA]</scope>
    <source>
        <strain evidence="2 3">IHI A82</strain>
    </source>
</reference>
<feature type="region of interest" description="Disordered" evidence="1">
    <location>
        <begin position="142"/>
        <end position="185"/>
    </location>
</feature>
<dbReference type="EMBL" id="RYZI01000126">
    <property type="protein sequence ID" value="RWA10133.1"/>
    <property type="molecule type" value="Genomic_DNA"/>
</dbReference>
<feature type="non-terminal residue" evidence="2">
    <location>
        <position position="185"/>
    </location>
</feature>
<evidence type="ECO:0000313" key="3">
    <source>
        <dbReference type="Proteomes" id="UP000286045"/>
    </source>
</evidence>